<dbReference type="HOGENOM" id="CLU_006344_16_0_1"/>
<reference evidence="2" key="1">
    <citation type="journal article" date="2014" name="Proc. Natl. Acad. Sci. U.S.A.">
        <title>Extensive sampling of basidiomycete genomes demonstrates inadequacy of the white-rot/brown-rot paradigm for wood decay fungi.</title>
        <authorList>
            <person name="Riley R."/>
            <person name="Salamov A.A."/>
            <person name="Brown D.W."/>
            <person name="Nagy L.G."/>
            <person name="Floudas D."/>
            <person name="Held B.W."/>
            <person name="Levasseur A."/>
            <person name="Lombard V."/>
            <person name="Morin E."/>
            <person name="Otillar R."/>
            <person name="Lindquist E.A."/>
            <person name="Sun H."/>
            <person name="LaButti K.M."/>
            <person name="Schmutz J."/>
            <person name="Jabbour D."/>
            <person name="Luo H."/>
            <person name="Baker S.E."/>
            <person name="Pisabarro A.G."/>
            <person name="Walton J.D."/>
            <person name="Blanchette R.A."/>
            <person name="Henrissat B."/>
            <person name="Martin F."/>
            <person name="Cullen D."/>
            <person name="Hibbett D.S."/>
            <person name="Grigoriev I.V."/>
        </authorList>
    </citation>
    <scope>NUCLEOTIDE SEQUENCE [LARGE SCALE GENOMIC DNA]</scope>
    <source>
        <strain evidence="2">MUCL 33604</strain>
    </source>
</reference>
<evidence type="ECO:0000313" key="1">
    <source>
        <dbReference type="EMBL" id="KDQ55244.1"/>
    </source>
</evidence>
<proteinExistence type="predicted"/>
<dbReference type="AlphaFoldDB" id="A0A067PKA1"/>
<accession>A0A067PKA1</accession>
<gene>
    <name evidence="1" type="ORF">JAAARDRAFT_134224</name>
</gene>
<dbReference type="Proteomes" id="UP000027265">
    <property type="component" value="Unassembled WGS sequence"/>
</dbReference>
<organism evidence="1 2">
    <name type="scientific">Jaapia argillacea MUCL 33604</name>
    <dbReference type="NCBI Taxonomy" id="933084"/>
    <lineage>
        <taxon>Eukaryota</taxon>
        <taxon>Fungi</taxon>
        <taxon>Dikarya</taxon>
        <taxon>Basidiomycota</taxon>
        <taxon>Agaricomycotina</taxon>
        <taxon>Agaricomycetes</taxon>
        <taxon>Agaricomycetidae</taxon>
        <taxon>Jaapiales</taxon>
        <taxon>Jaapiaceae</taxon>
        <taxon>Jaapia</taxon>
    </lineage>
</organism>
<dbReference type="InParanoid" id="A0A067PKA1"/>
<keyword evidence="2" id="KW-1185">Reference proteome</keyword>
<dbReference type="EMBL" id="KL197726">
    <property type="protein sequence ID" value="KDQ55244.1"/>
    <property type="molecule type" value="Genomic_DNA"/>
</dbReference>
<evidence type="ECO:0000313" key="2">
    <source>
        <dbReference type="Proteomes" id="UP000027265"/>
    </source>
</evidence>
<protein>
    <submittedName>
        <fullName evidence="1">Uncharacterized protein</fullName>
    </submittedName>
</protein>
<sequence length="106" mass="12130">GMLVGHVMMFLSFTHKDISYPCALVEWFMPEGDSPDDVTGMWVVKPEVDNGCRTIGLVHTDCIICAVHLLPVFRDCRIPPDFHFSYSLDAFTAFYVNKYADYHYDS</sequence>
<feature type="non-terminal residue" evidence="1">
    <location>
        <position position="1"/>
    </location>
</feature>
<name>A0A067PKA1_9AGAM</name>
<dbReference type="OrthoDB" id="3187773at2759"/>